<feature type="compositionally biased region" description="Polar residues" evidence="1">
    <location>
        <begin position="1"/>
        <end position="13"/>
    </location>
</feature>
<feature type="transmembrane region" description="Helical" evidence="2">
    <location>
        <begin position="71"/>
        <end position="99"/>
    </location>
</feature>
<feature type="transmembrane region" description="Helical" evidence="2">
    <location>
        <begin position="106"/>
        <end position="135"/>
    </location>
</feature>
<dbReference type="RefSeq" id="WP_166272562.1">
    <property type="nucleotide sequence ID" value="NZ_JAAFGS010000001.1"/>
</dbReference>
<comment type="caution">
    <text evidence="3">The sequence shown here is derived from an EMBL/GenBank/DDBJ whole genome shotgun (WGS) entry which is preliminary data.</text>
</comment>
<keyword evidence="4" id="KW-1185">Reference proteome</keyword>
<evidence type="ECO:0000256" key="1">
    <source>
        <dbReference type="SAM" id="MobiDB-lite"/>
    </source>
</evidence>
<protein>
    <recommendedName>
        <fullName evidence="5">DUF4190 domain-containing protein</fullName>
    </recommendedName>
</protein>
<feature type="region of interest" description="Disordered" evidence="1">
    <location>
        <begin position="1"/>
        <end position="26"/>
    </location>
</feature>
<name>A0ABX0F075_9BACL</name>
<sequence>MNPNSLEKQNRTPYSDRGYPTGYPGSAERYRAPRPYRYGMALAGFILGLAGMLSIATTFILLLNASDSDPAAVAIIGILSVPLSLVFSVVGLILSIIAVRSSRGAGYAIAGISLTSLSLLGGALFMLLLLIGALASL</sequence>
<proteinExistence type="predicted"/>
<dbReference type="EMBL" id="JAAFGS010000001">
    <property type="protein sequence ID" value="NGZ74393.1"/>
    <property type="molecule type" value="Genomic_DNA"/>
</dbReference>
<keyword evidence="2" id="KW-0812">Transmembrane</keyword>
<reference evidence="3 4" key="1">
    <citation type="submission" date="2020-01" db="EMBL/GenBank/DDBJ databases">
        <title>Polyphasic characterisation and genomic insights into a novel alkali tolerant bacterium VR-M41.</title>
        <authorList>
            <person name="Vemuluri V.R."/>
        </authorList>
    </citation>
    <scope>NUCLEOTIDE SEQUENCE [LARGE SCALE GENOMIC DNA]</scope>
    <source>
        <strain evidence="3 4">VR-M41</strain>
    </source>
</reference>
<evidence type="ECO:0000313" key="4">
    <source>
        <dbReference type="Proteomes" id="UP000800303"/>
    </source>
</evidence>
<evidence type="ECO:0000256" key="2">
    <source>
        <dbReference type="SAM" id="Phobius"/>
    </source>
</evidence>
<keyword evidence="2" id="KW-1133">Transmembrane helix</keyword>
<evidence type="ECO:0008006" key="5">
    <source>
        <dbReference type="Google" id="ProtNLM"/>
    </source>
</evidence>
<gene>
    <name evidence="3" type="ORF">GYN08_03615</name>
</gene>
<accession>A0ABX0F075</accession>
<dbReference type="Proteomes" id="UP000800303">
    <property type="component" value="Unassembled WGS sequence"/>
</dbReference>
<organism evidence="3 4">
    <name type="scientific">Saccharibacillus alkalitolerans</name>
    <dbReference type="NCBI Taxonomy" id="2705290"/>
    <lineage>
        <taxon>Bacteria</taxon>
        <taxon>Bacillati</taxon>
        <taxon>Bacillota</taxon>
        <taxon>Bacilli</taxon>
        <taxon>Bacillales</taxon>
        <taxon>Paenibacillaceae</taxon>
        <taxon>Saccharibacillus</taxon>
    </lineage>
</organism>
<keyword evidence="2" id="KW-0472">Membrane</keyword>
<evidence type="ECO:0000313" key="3">
    <source>
        <dbReference type="EMBL" id="NGZ74393.1"/>
    </source>
</evidence>
<feature type="transmembrane region" description="Helical" evidence="2">
    <location>
        <begin position="38"/>
        <end position="65"/>
    </location>
</feature>